<organism evidence="8 9">
    <name type="scientific">Nocardia goodfellowii</name>
    <dbReference type="NCBI Taxonomy" id="882446"/>
    <lineage>
        <taxon>Bacteria</taxon>
        <taxon>Bacillati</taxon>
        <taxon>Actinomycetota</taxon>
        <taxon>Actinomycetes</taxon>
        <taxon>Mycobacteriales</taxon>
        <taxon>Nocardiaceae</taxon>
        <taxon>Nocardia</taxon>
    </lineage>
</organism>
<keyword evidence="9" id="KW-1185">Reference proteome</keyword>
<feature type="transmembrane region" description="Helical" evidence="6">
    <location>
        <begin position="53"/>
        <end position="73"/>
    </location>
</feature>
<evidence type="ECO:0000256" key="4">
    <source>
        <dbReference type="ARBA" id="ARBA00023136"/>
    </source>
</evidence>
<dbReference type="InterPro" id="IPR004377">
    <property type="entry name" value="ABC_transpt_DrrB/DrrC"/>
</dbReference>
<gene>
    <name evidence="8" type="ORF">BJ987_007371</name>
</gene>
<feature type="transmembrane region" description="Helical" evidence="6">
    <location>
        <begin position="204"/>
        <end position="225"/>
    </location>
</feature>
<keyword evidence="3 6" id="KW-1133">Transmembrane helix</keyword>
<evidence type="ECO:0000256" key="2">
    <source>
        <dbReference type="ARBA" id="ARBA00022692"/>
    </source>
</evidence>
<comment type="similarity">
    <text evidence="6">Belongs to the ABC-2 integral membrane protein family.</text>
</comment>
<dbReference type="Pfam" id="PF01061">
    <property type="entry name" value="ABC2_membrane"/>
    <property type="match status" value="1"/>
</dbReference>
<evidence type="ECO:0000256" key="3">
    <source>
        <dbReference type="ARBA" id="ARBA00022989"/>
    </source>
</evidence>
<feature type="transmembrane region" description="Helical" evidence="6">
    <location>
        <begin position="255"/>
        <end position="277"/>
    </location>
</feature>
<evidence type="ECO:0000256" key="1">
    <source>
        <dbReference type="ARBA" id="ARBA00004141"/>
    </source>
</evidence>
<comment type="subcellular location">
    <subcellularLocation>
        <location evidence="6">Cell membrane</location>
        <topology evidence="6">Multi-pass membrane protein</topology>
    </subcellularLocation>
    <subcellularLocation>
        <location evidence="1">Membrane</location>
        <topology evidence="1">Multi-pass membrane protein</topology>
    </subcellularLocation>
</comment>
<evidence type="ECO:0000256" key="5">
    <source>
        <dbReference type="ARBA" id="ARBA00023251"/>
    </source>
</evidence>
<keyword evidence="4 6" id="KW-0472">Membrane</keyword>
<evidence type="ECO:0000313" key="9">
    <source>
        <dbReference type="Proteomes" id="UP001519325"/>
    </source>
</evidence>
<dbReference type="InterPro" id="IPR052902">
    <property type="entry name" value="ABC-2_transporter"/>
</dbReference>
<dbReference type="InterPro" id="IPR000412">
    <property type="entry name" value="ABC_2_transport"/>
</dbReference>
<keyword evidence="6" id="KW-0813">Transport</keyword>
<feature type="transmembrane region" description="Helical" evidence="6">
    <location>
        <begin position="85"/>
        <end position="110"/>
    </location>
</feature>
<keyword evidence="2 6" id="KW-0812">Transmembrane</keyword>
<feature type="transmembrane region" description="Helical" evidence="6">
    <location>
        <begin position="165"/>
        <end position="192"/>
    </location>
</feature>
<sequence length="283" mass="30186">MRAADRPAEFEEGMMVLSVVRTNGPAETAAVALARHTVIQTQRLLLRWSRNPIALLETLIIPCLLLLMLDIVVGNQIEKFSGADALYGSVPMVAIVGALSGAVAGGVLLGRERDAGLLARFWVLPVHRASGLLSRILAEGCRILAGTLVVILVGHLLGFRFQQGWLAALAFVCVPVLFGLAFATMVTAVAVFTAKATLVEGITILSSLLMFFSTGFVPLIAYPQWIQPVVRNQPMSVAVDAMKALALGGPTAHPLILTVVWSLALIAVFATPAVIGYRRASRR</sequence>
<comment type="caution">
    <text evidence="8">The sequence shown here is derived from an EMBL/GenBank/DDBJ whole genome shotgun (WGS) entry which is preliminary data.</text>
</comment>
<dbReference type="PANTHER" id="PTHR43027">
    <property type="entry name" value="DOXORUBICIN RESISTANCE ABC TRANSPORTER PERMEASE PROTEIN DRRC-RELATED"/>
    <property type="match status" value="1"/>
</dbReference>
<dbReference type="Proteomes" id="UP001519325">
    <property type="component" value="Unassembled WGS sequence"/>
</dbReference>
<reference evidence="8 9" key="1">
    <citation type="submission" date="2021-03" db="EMBL/GenBank/DDBJ databases">
        <title>Sequencing the genomes of 1000 actinobacteria strains.</title>
        <authorList>
            <person name="Klenk H.-P."/>
        </authorList>
    </citation>
    <scope>NUCLEOTIDE SEQUENCE [LARGE SCALE GENOMIC DNA]</scope>
    <source>
        <strain evidence="8 9">DSM 45516</strain>
    </source>
</reference>
<dbReference type="PROSITE" id="PS51012">
    <property type="entry name" value="ABC_TM2"/>
    <property type="match status" value="1"/>
</dbReference>
<evidence type="ECO:0000313" key="8">
    <source>
        <dbReference type="EMBL" id="MBP2194470.1"/>
    </source>
</evidence>
<evidence type="ECO:0000256" key="6">
    <source>
        <dbReference type="RuleBase" id="RU361157"/>
    </source>
</evidence>
<dbReference type="InterPro" id="IPR013525">
    <property type="entry name" value="ABC2_TM"/>
</dbReference>
<dbReference type="InterPro" id="IPR047817">
    <property type="entry name" value="ABC2_TM_bact-type"/>
</dbReference>
<accession>A0ABS4QRZ6</accession>
<keyword evidence="6" id="KW-1003">Cell membrane</keyword>
<keyword evidence="5" id="KW-0046">Antibiotic resistance</keyword>
<protein>
    <recommendedName>
        <fullName evidence="6">Transport permease protein</fullName>
    </recommendedName>
</protein>
<feature type="domain" description="ABC transmembrane type-2" evidence="7">
    <location>
        <begin position="53"/>
        <end position="280"/>
    </location>
</feature>
<dbReference type="PIRSF" id="PIRSF006648">
    <property type="entry name" value="DrrB"/>
    <property type="match status" value="1"/>
</dbReference>
<name>A0ABS4QRZ6_9NOCA</name>
<dbReference type="EMBL" id="JAGGMR010000001">
    <property type="protein sequence ID" value="MBP2194470.1"/>
    <property type="molecule type" value="Genomic_DNA"/>
</dbReference>
<proteinExistence type="inferred from homology"/>
<evidence type="ECO:0000259" key="7">
    <source>
        <dbReference type="PROSITE" id="PS51012"/>
    </source>
</evidence>
<dbReference type="PANTHER" id="PTHR43027:SF1">
    <property type="entry name" value="DOXORUBICIN RESISTANCE ABC TRANSPORTER PERMEASE PROTEIN DRRC-RELATED"/>
    <property type="match status" value="1"/>
</dbReference>
<dbReference type="NCBIfam" id="TIGR00025">
    <property type="entry name" value="Mtu_efflux"/>
    <property type="match status" value="1"/>
</dbReference>
<feature type="transmembrane region" description="Helical" evidence="6">
    <location>
        <begin position="140"/>
        <end position="159"/>
    </location>
</feature>